<organism evidence="2 3">
    <name type="scientific">Nostocoides vanveenii</name>
    <dbReference type="NCBI Taxonomy" id="330835"/>
    <lineage>
        <taxon>Bacteria</taxon>
        <taxon>Bacillati</taxon>
        <taxon>Actinomycetota</taxon>
        <taxon>Actinomycetes</taxon>
        <taxon>Micrococcales</taxon>
        <taxon>Intrasporangiaceae</taxon>
        <taxon>Nostocoides</taxon>
    </lineage>
</organism>
<feature type="transmembrane region" description="Helical" evidence="1">
    <location>
        <begin position="36"/>
        <end position="57"/>
    </location>
</feature>
<reference evidence="2 3" key="1">
    <citation type="journal article" date="2019" name="Int. J. Syst. Evol. Microbiol.">
        <title>The Global Catalogue of Microorganisms (GCM) 10K type strain sequencing project: providing services to taxonomists for standard genome sequencing and annotation.</title>
        <authorList>
            <consortium name="The Broad Institute Genomics Platform"/>
            <consortium name="The Broad Institute Genome Sequencing Center for Infectious Disease"/>
            <person name="Wu L."/>
            <person name="Ma J."/>
        </authorList>
    </citation>
    <scope>NUCLEOTIDE SEQUENCE [LARGE SCALE GENOMIC DNA]</scope>
    <source>
        <strain evidence="2 3">JCM 15591</strain>
    </source>
</reference>
<proteinExistence type="predicted"/>
<protein>
    <submittedName>
        <fullName evidence="2">Uncharacterized protein</fullName>
    </submittedName>
</protein>
<evidence type="ECO:0000313" key="2">
    <source>
        <dbReference type="EMBL" id="GAA1753853.1"/>
    </source>
</evidence>
<keyword evidence="3" id="KW-1185">Reference proteome</keyword>
<dbReference type="Proteomes" id="UP001501475">
    <property type="component" value="Unassembled WGS sequence"/>
</dbReference>
<feature type="transmembrane region" description="Helical" evidence="1">
    <location>
        <begin position="77"/>
        <end position="107"/>
    </location>
</feature>
<comment type="caution">
    <text evidence="2">The sequence shown here is derived from an EMBL/GenBank/DDBJ whole genome shotgun (WGS) entry which is preliminary data.</text>
</comment>
<name>A0ABN2KDY0_9MICO</name>
<evidence type="ECO:0000256" key="1">
    <source>
        <dbReference type="SAM" id="Phobius"/>
    </source>
</evidence>
<keyword evidence="1" id="KW-0472">Membrane</keyword>
<keyword evidence="1" id="KW-1133">Transmembrane helix</keyword>
<keyword evidence="1" id="KW-0812">Transmembrane</keyword>
<accession>A0ABN2KDY0</accession>
<gene>
    <name evidence="2" type="ORF">GCM10009810_12130</name>
</gene>
<dbReference type="EMBL" id="BAAAPN010000032">
    <property type="protein sequence ID" value="GAA1753853.1"/>
    <property type="molecule type" value="Genomic_DNA"/>
</dbReference>
<evidence type="ECO:0000313" key="3">
    <source>
        <dbReference type="Proteomes" id="UP001501475"/>
    </source>
</evidence>
<sequence length="110" mass="11669">MRNPMFVAPMADGTTLDLKGGWDNLMSKLPASISSILDLTTLIAVIIMVGAFGMWAWEKRKGQGGGQGSSKLLWTGFAAMMLAVPKVVFPAVLYIVDIVGGIVVSILNSL</sequence>